<feature type="region of interest" description="Disordered" evidence="1">
    <location>
        <begin position="1"/>
        <end position="36"/>
    </location>
</feature>
<evidence type="ECO:0000313" key="3">
    <source>
        <dbReference type="Proteomes" id="UP000234474"/>
    </source>
</evidence>
<reference evidence="3" key="1">
    <citation type="journal article" date="2018" name="Proc. Natl. Acad. Sci. U.S.A.">
        <title>Linking secondary metabolites to gene clusters through genome sequencing of six diverse Aspergillus species.</title>
        <authorList>
            <person name="Kaerboelling I."/>
            <person name="Vesth T.C."/>
            <person name="Frisvad J.C."/>
            <person name="Nybo J.L."/>
            <person name="Theobald S."/>
            <person name="Kuo A."/>
            <person name="Bowyer P."/>
            <person name="Matsuda Y."/>
            <person name="Mondo S."/>
            <person name="Lyhne E.K."/>
            <person name="Kogle M.E."/>
            <person name="Clum A."/>
            <person name="Lipzen A."/>
            <person name="Salamov A."/>
            <person name="Ngan C.Y."/>
            <person name="Daum C."/>
            <person name="Chiniquy J."/>
            <person name="Barry K."/>
            <person name="LaButti K."/>
            <person name="Haridas S."/>
            <person name="Simmons B.A."/>
            <person name="Magnuson J.K."/>
            <person name="Mortensen U.H."/>
            <person name="Larsen T.O."/>
            <person name="Grigoriev I.V."/>
            <person name="Baker S.E."/>
            <person name="Andersen M.R."/>
        </authorList>
    </citation>
    <scope>NUCLEOTIDE SEQUENCE [LARGE SCALE GENOMIC DNA]</scope>
    <source>
        <strain evidence="3">IBT 16806</strain>
    </source>
</reference>
<keyword evidence="3" id="KW-1185">Reference proteome</keyword>
<dbReference type="GeneID" id="36533741"/>
<dbReference type="EMBL" id="MSZS01000001">
    <property type="protein sequence ID" value="PKX99452.1"/>
    <property type="molecule type" value="Genomic_DNA"/>
</dbReference>
<dbReference type="AlphaFoldDB" id="A0A2I1CPA9"/>
<sequence length="62" mass="6881">MQRSVPYQHPISGESALQETGDDFNRSSAARRSKNSDLSAGLLSKTLIDTKGFQKAQLTRVW</sequence>
<evidence type="ECO:0000256" key="1">
    <source>
        <dbReference type="SAM" id="MobiDB-lite"/>
    </source>
</evidence>
<evidence type="ECO:0000313" key="2">
    <source>
        <dbReference type="EMBL" id="PKX99452.1"/>
    </source>
</evidence>
<comment type="caution">
    <text evidence="2">The sequence shown here is derived from an EMBL/GenBank/DDBJ whole genome shotgun (WGS) entry which is preliminary data.</text>
</comment>
<accession>A0A2I1CPA9</accession>
<dbReference type="Proteomes" id="UP000234474">
    <property type="component" value="Unassembled WGS sequence"/>
</dbReference>
<name>A0A2I1CPA9_ASPN1</name>
<proteinExistence type="predicted"/>
<organism evidence="2 3">
    <name type="scientific">Aspergillus novofumigatus (strain IBT 16806)</name>
    <dbReference type="NCBI Taxonomy" id="1392255"/>
    <lineage>
        <taxon>Eukaryota</taxon>
        <taxon>Fungi</taxon>
        <taxon>Dikarya</taxon>
        <taxon>Ascomycota</taxon>
        <taxon>Pezizomycotina</taxon>
        <taxon>Eurotiomycetes</taxon>
        <taxon>Eurotiomycetidae</taxon>
        <taxon>Eurotiales</taxon>
        <taxon>Aspergillaceae</taxon>
        <taxon>Aspergillus</taxon>
        <taxon>Aspergillus subgen. Fumigati</taxon>
    </lineage>
</organism>
<dbReference type="RefSeq" id="XP_024688047.1">
    <property type="nucleotide sequence ID" value="XM_024826416.1"/>
</dbReference>
<dbReference type="VEuPathDB" id="FungiDB:P174DRAFT_437912"/>
<gene>
    <name evidence="2" type="ORF">P174DRAFT_437912</name>
</gene>
<protein>
    <submittedName>
        <fullName evidence="2">Uncharacterized protein</fullName>
    </submittedName>
</protein>